<feature type="region of interest" description="Disordered" evidence="1">
    <location>
        <begin position="239"/>
        <end position="266"/>
    </location>
</feature>
<gene>
    <name evidence="4" type="ORF">GP486_007118</name>
</gene>
<evidence type="ECO:0008006" key="6">
    <source>
        <dbReference type="Google" id="ProtNLM"/>
    </source>
</evidence>
<dbReference type="Proteomes" id="UP000750711">
    <property type="component" value="Unassembled WGS sequence"/>
</dbReference>
<dbReference type="PANTHER" id="PTHR11066:SF34">
    <property type="entry name" value="ACYL-COENZYME A THIOESTERASE 8"/>
    <property type="match status" value="1"/>
</dbReference>
<dbReference type="InterPro" id="IPR049450">
    <property type="entry name" value="ACOT8-like_C"/>
</dbReference>
<keyword evidence="5" id="KW-1185">Reference proteome</keyword>
<accession>A0A9P8IG19</accession>
<dbReference type="SUPFAM" id="SSF54637">
    <property type="entry name" value="Thioesterase/thiol ester dehydrase-isomerase"/>
    <property type="match status" value="2"/>
</dbReference>
<feature type="domain" description="Acyl-CoA thioesterase-like N-terminal HotDog" evidence="2">
    <location>
        <begin position="50"/>
        <end position="134"/>
    </location>
</feature>
<dbReference type="InterPro" id="IPR049449">
    <property type="entry name" value="TesB_ACOT8-like_N"/>
</dbReference>
<dbReference type="GO" id="GO:0009062">
    <property type="term" value="P:fatty acid catabolic process"/>
    <property type="evidence" value="ECO:0007669"/>
    <property type="project" value="TreeGrafter"/>
</dbReference>
<dbReference type="AlphaFoldDB" id="A0A9P8IG19"/>
<sequence length="350" mass="38687">MAEGATIVRPPPVDVEKSIVENALELTPLADIGPVSDHLDGDVFTNTRPLWRPVGARGIYGGGVIAQCLSAAQRTVRPSFIVHSMHCYFVLAGDPGIPIVYHVERVRDGRSFATRTVQARQRGRPIFTTTMSFMDEGSGGENVVTHAAKMPEGLEGPWEDRGDGAKSAVESWILDIVNDDSSDTSTKKTRLWIRARGKISPEGGHQAHLSALAYMSDSYFIGTIARIHKLNRGRNWKFQPRVAPSTAKRPPPTLPSSSSPEQQKTPEISMMVSLDHTIYFHSPRDFRADEWFLTEAESPWAGDGRGVVMQKIWTREGKLVATCFQEGVVRTKPETAPPKGEEMKKKESKL</sequence>
<dbReference type="Gene3D" id="3.10.129.10">
    <property type="entry name" value="Hotdog Thioesterase"/>
    <property type="match status" value="2"/>
</dbReference>
<dbReference type="GO" id="GO:0006637">
    <property type="term" value="P:acyl-CoA metabolic process"/>
    <property type="evidence" value="ECO:0007669"/>
    <property type="project" value="InterPro"/>
</dbReference>
<dbReference type="CDD" id="cd03445">
    <property type="entry name" value="Thioesterase_II_repeat2"/>
    <property type="match status" value="1"/>
</dbReference>
<dbReference type="InterPro" id="IPR003703">
    <property type="entry name" value="Acyl_CoA_thio"/>
</dbReference>
<evidence type="ECO:0000259" key="3">
    <source>
        <dbReference type="Pfam" id="PF20789"/>
    </source>
</evidence>
<feature type="domain" description="Acyl-CoA thioesterase-like C-terminal" evidence="3">
    <location>
        <begin position="177"/>
        <end position="329"/>
    </location>
</feature>
<dbReference type="EMBL" id="JAGHQM010001845">
    <property type="protein sequence ID" value="KAH0551665.1"/>
    <property type="molecule type" value="Genomic_DNA"/>
</dbReference>
<evidence type="ECO:0000313" key="5">
    <source>
        <dbReference type="Proteomes" id="UP000750711"/>
    </source>
</evidence>
<evidence type="ECO:0000259" key="2">
    <source>
        <dbReference type="Pfam" id="PF13622"/>
    </source>
</evidence>
<name>A0A9P8IG19_9PEZI</name>
<dbReference type="Pfam" id="PF13622">
    <property type="entry name" value="4HBT_3"/>
    <property type="match status" value="1"/>
</dbReference>
<dbReference type="PANTHER" id="PTHR11066">
    <property type="entry name" value="ACYL-COA THIOESTERASE"/>
    <property type="match status" value="1"/>
</dbReference>
<proteinExistence type="predicted"/>
<reference evidence="4" key="1">
    <citation type="submission" date="2021-03" db="EMBL/GenBank/DDBJ databases">
        <title>Comparative genomics and phylogenomic investigation of the class Geoglossomycetes provide insights into ecological specialization and systematics.</title>
        <authorList>
            <person name="Melie T."/>
            <person name="Pirro S."/>
            <person name="Miller A.N."/>
            <person name="Quandt A."/>
        </authorList>
    </citation>
    <scope>NUCLEOTIDE SEQUENCE</scope>
    <source>
        <strain evidence="4">CAQ_001_2017</strain>
    </source>
</reference>
<organism evidence="4 5">
    <name type="scientific">Trichoglossum hirsutum</name>
    <dbReference type="NCBI Taxonomy" id="265104"/>
    <lineage>
        <taxon>Eukaryota</taxon>
        <taxon>Fungi</taxon>
        <taxon>Dikarya</taxon>
        <taxon>Ascomycota</taxon>
        <taxon>Pezizomycotina</taxon>
        <taxon>Geoglossomycetes</taxon>
        <taxon>Geoglossales</taxon>
        <taxon>Geoglossaceae</taxon>
        <taxon>Trichoglossum</taxon>
    </lineage>
</organism>
<evidence type="ECO:0000313" key="4">
    <source>
        <dbReference type="EMBL" id="KAH0551665.1"/>
    </source>
</evidence>
<dbReference type="Pfam" id="PF20789">
    <property type="entry name" value="4HBT_3C"/>
    <property type="match status" value="1"/>
</dbReference>
<evidence type="ECO:0000256" key="1">
    <source>
        <dbReference type="SAM" id="MobiDB-lite"/>
    </source>
</evidence>
<dbReference type="GO" id="GO:0005782">
    <property type="term" value="C:peroxisomal matrix"/>
    <property type="evidence" value="ECO:0007669"/>
    <property type="project" value="UniProtKB-SubCell"/>
</dbReference>
<protein>
    <recommendedName>
        <fullName evidence="6">Acyl-CoA thioesterase II</fullName>
    </recommendedName>
</protein>
<dbReference type="InterPro" id="IPR029069">
    <property type="entry name" value="HotDog_dom_sf"/>
</dbReference>
<feature type="region of interest" description="Disordered" evidence="1">
    <location>
        <begin position="331"/>
        <end position="350"/>
    </location>
</feature>
<dbReference type="CDD" id="cd03444">
    <property type="entry name" value="Thioesterase_II_repeat1"/>
    <property type="match status" value="1"/>
</dbReference>
<comment type="caution">
    <text evidence="4">The sequence shown here is derived from an EMBL/GenBank/DDBJ whole genome shotgun (WGS) entry which is preliminary data.</text>
</comment>
<dbReference type="GO" id="GO:0047617">
    <property type="term" value="F:fatty acyl-CoA hydrolase activity"/>
    <property type="evidence" value="ECO:0007669"/>
    <property type="project" value="InterPro"/>
</dbReference>